<organism evidence="1 2">
    <name type="scientific">Sphingomonas quercus</name>
    <dbReference type="NCBI Taxonomy" id="2842451"/>
    <lineage>
        <taxon>Bacteria</taxon>
        <taxon>Pseudomonadati</taxon>
        <taxon>Pseudomonadota</taxon>
        <taxon>Alphaproteobacteria</taxon>
        <taxon>Sphingomonadales</taxon>
        <taxon>Sphingomonadaceae</taxon>
        <taxon>Sphingomonas</taxon>
    </lineage>
</organism>
<evidence type="ECO:0000313" key="2">
    <source>
        <dbReference type="Proteomes" id="UP000776276"/>
    </source>
</evidence>
<evidence type="ECO:0000313" key="1">
    <source>
        <dbReference type="EMBL" id="MBU3076725.1"/>
    </source>
</evidence>
<reference evidence="1 2" key="1">
    <citation type="submission" date="2021-06" db="EMBL/GenBank/DDBJ databases">
        <title>Sphingomonas sp. XMGL2, whole genome shotgun sequencing project.</title>
        <authorList>
            <person name="Zhao G."/>
            <person name="Shen L."/>
        </authorList>
    </citation>
    <scope>NUCLEOTIDE SEQUENCE [LARGE SCALE GENOMIC DNA]</scope>
    <source>
        <strain evidence="1 2">XMGL2</strain>
    </source>
</reference>
<proteinExistence type="predicted"/>
<accession>A0ABS6BEI2</accession>
<dbReference type="RefSeq" id="WP_216319391.1">
    <property type="nucleotide sequence ID" value="NZ_JAHKRT010000001.1"/>
</dbReference>
<sequence length="322" mass="35682">MAAPTKKLSLPTRILIAALDRMMPLIRHRIQRDNQCDNAQFPYWLQTTYAISPDVLRLDPDTPFMTSSAAMARDFYHPEFRRLCDLIGSDVHLHRKLWEFVFIIHHALQSSVVRPGARGLAFGVGRESLPALSAEMNMRITATDAPHTLEAAAAWSLGEQHSAGLDALPCGRLDRATLAERLEWRPCDMNAIAPDLRGYDLCWSSCALEHLGSIALGLEFIVNSVECLAPGGVAIHTTELNLSSNRETVESGETVLFRRRDLEAVSERLRAAGHSVMPFRVEPDSFVMDSFVDTPPYPRPHLRVALLGHVSTSAGLVIRKAG</sequence>
<gene>
    <name evidence="1" type="ORF">KOF26_02510</name>
</gene>
<dbReference type="EMBL" id="JAHKRT010000001">
    <property type="protein sequence ID" value="MBU3076725.1"/>
    <property type="molecule type" value="Genomic_DNA"/>
</dbReference>
<comment type="caution">
    <text evidence="1">The sequence shown here is derived from an EMBL/GenBank/DDBJ whole genome shotgun (WGS) entry which is preliminary data.</text>
</comment>
<protein>
    <recommendedName>
        <fullName evidence="3">Methyltransferase type 11 domain-containing protein</fullName>
    </recommendedName>
</protein>
<name>A0ABS6BEI2_9SPHN</name>
<dbReference type="Proteomes" id="UP000776276">
    <property type="component" value="Unassembled WGS sequence"/>
</dbReference>
<keyword evidence="2" id="KW-1185">Reference proteome</keyword>
<evidence type="ECO:0008006" key="3">
    <source>
        <dbReference type="Google" id="ProtNLM"/>
    </source>
</evidence>